<dbReference type="RefSeq" id="WP_024855036.1">
    <property type="nucleotide sequence ID" value="NZ_BBOW01000068.1"/>
</dbReference>
<evidence type="ECO:0000313" key="2">
    <source>
        <dbReference type="EMBL" id="WAD01931.1"/>
    </source>
</evidence>
<dbReference type="Proteomes" id="UP001164768">
    <property type="component" value="Chromosome"/>
</dbReference>
<protein>
    <recommendedName>
        <fullName evidence="1">Pyridine nucleotide-disulphide oxidoreductase dimerisation domain-containing protein</fullName>
    </recommendedName>
</protein>
<organism evidence="2 3">
    <name type="scientific">Levilactobacillus brevis</name>
    <name type="common">Lactobacillus brevis</name>
    <dbReference type="NCBI Taxonomy" id="1580"/>
    <lineage>
        <taxon>Bacteria</taxon>
        <taxon>Bacillati</taxon>
        <taxon>Bacillota</taxon>
        <taxon>Bacilli</taxon>
        <taxon>Lactobacillales</taxon>
        <taxon>Lactobacillaceae</taxon>
        <taxon>Levilactobacillus</taxon>
    </lineage>
</organism>
<gene>
    <name evidence="2" type="ORF">ORR04_01640</name>
</gene>
<evidence type="ECO:0000259" key="1">
    <source>
        <dbReference type="Pfam" id="PF02852"/>
    </source>
</evidence>
<dbReference type="Pfam" id="PF02852">
    <property type="entry name" value="Pyr_redox_dim"/>
    <property type="match status" value="1"/>
</dbReference>
<evidence type="ECO:0000313" key="3">
    <source>
        <dbReference type="Proteomes" id="UP001164768"/>
    </source>
</evidence>
<dbReference type="Gene3D" id="3.30.390.30">
    <property type="match status" value="1"/>
</dbReference>
<dbReference type="SUPFAM" id="SSF55424">
    <property type="entry name" value="FAD/NAD-linked reductases, dimerisation (C-terminal) domain"/>
    <property type="match status" value="1"/>
</dbReference>
<dbReference type="InterPro" id="IPR004099">
    <property type="entry name" value="Pyr_nucl-diS_OxRdtase_dimer"/>
</dbReference>
<sequence length="86" mass="9392">MTFPTSVTLTQDQRQSSNPAIPTKHVQLRLTYDPQTKQLLGAQVLADGNIDELINLLALALQAQQTLADLAVADFYMSPGKNDLPI</sequence>
<accession>A0AB38X7G3</accession>
<dbReference type="InterPro" id="IPR016156">
    <property type="entry name" value="FAD/NAD-linked_Rdtase_dimer_sf"/>
</dbReference>
<dbReference type="EMBL" id="CP113117">
    <property type="protein sequence ID" value="WAD01931.1"/>
    <property type="molecule type" value="Genomic_DNA"/>
</dbReference>
<reference evidence="2" key="1">
    <citation type="submission" date="2022-11" db="EMBL/GenBank/DDBJ databases">
        <title>Whole genome sequence of Levilactobacillus brevis SMB091.</title>
        <authorList>
            <person name="Kim J.-M."/>
            <person name="Kim O.-C."/>
            <person name="Choi Y.H."/>
            <person name="Han N.S."/>
            <person name="Hurh B."/>
        </authorList>
    </citation>
    <scope>NUCLEOTIDE SEQUENCE</scope>
    <source>
        <strain evidence="2">SMB091</strain>
    </source>
</reference>
<proteinExistence type="predicted"/>
<dbReference type="AlphaFoldDB" id="A0AB38X7G3"/>
<feature type="domain" description="Pyridine nucleotide-disulphide oxidoreductase dimerisation" evidence="1">
    <location>
        <begin position="16"/>
        <end position="77"/>
    </location>
</feature>
<name>A0AB38X7G3_LEVBR</name>